<gene>
    <name evidence="1" type="ORF">LCGC14_2253420</name>
</gene>
<dbReference type="PANTHER" id="PTHR35861">
    <property type="match status" value="1"/>
</dbReference>
<proteinExistence type="predicted"/>
<dbReference type="InterPro" id="IPR052042">
    <property type="entry name" value="Tail_sheath_structural"/>
</dbReference>
<name>A0A0F9FWT7_9ZZZZ</name>
<dbReference type="AlphaFoldDB" id="A0A0F9FWT7"/>
<reference evidence="1" key="1">
    <citation type="journal article" date="2015" name="Nature">
        <title>Complex archaea that bridge the gap between prokaryotes and eukaryotes.</title>
        <authorList>
            <person name="Spang A."/>
            <person name="Saw J.H."/>
            <person name="Jorgensen S.L."/>
            <person name="Zaremba-Niedzwiedzka K."/>
            <person name="Martijn J."/>
            <person name="Lind A.E."/>
            <person name="van Eijk R."/>
            <person name="Schleper C."/>
            <person name="Guy L."/>
            <person name="Ettema T.J."/>
        </authorList>
    </citation>
    <scope>NUCLEOTIDE SEQUENCE</scope>
</reference>
<feature type="non-terminal residue" evidence="1">
    <location>
        <position position="1"/>
    </location>
</feature>
<protein>
    <submittedName>
        <fullName evidence="1">Uncharacterized protein</fullName>
    </submittedName>
</protein>
<accession>A0A0F9FWT7</accession>
<dbReference type="Gene3D" id="3.40.50.11780">
    <property type="match status" value="1"/>
</dbReference>
<dbReference type="EMBL" id="LAZR01030768">
    <property type="protein sequence ID" value="KKL55637.1"/>
    <property type="molecule type" value="Genomic_DNA"/>
</dbReference>
<organism evidence="1">
    <name type="scientific">marine sediment metagenome</name>
    <dbReference type="NCBI Taxonomy" id="412755"/>
    <lineage>
        <taxon>unclassified sequences</taxon>
        <taxon>metagenomes</taxon>
        <taxon>ecological metagenomes</taxon>
    </lineage>
</organism>
<sequence length="599" mass="64668">PAFVPTIIESQTEFETVFGPSYEKYYTPATIKSYLKSAGTVTVVRVLGLGGYIATSPIVLEVSGSTAAILAQTKENITTELNFSIGVGTVNAFSIIVSGSGINTTYSCSLNDANADYITNIFGTSAQGSKEVYVYKNFDTFQETLNTADNVHVTGSYSTEPLDFTNDYNFATTPWVQSQMISDQKFNLFRVHSLAHGDSTNTELKIGIRDIKAAGSIAGTNYGSFTLIVRGVDGYLGSTDTDRRPDVRETWSGLSLDPTSPKFVSRVIGDRYVEYSTDSDGNTKLKYLGDYTSLSKYIRIEVDTPVADGALSATAVPFGFATPKTPVGGDVANNIPTASYVTAQTQDGTYNKNVYFGFKYLDADNVQYLAPTPDNSATTGNGAVTMSLENLTGHVSSSYTGSIDLTSTTPEEMRKFMVPFQGGFDGTNPATTLNVGTNITAGNTMGFDCTNIQKSGSAAYIRALDTLQNADEIDINMIVTPGIIHSLHPSVTTHAKNICEDRADAFYIMDSAGLNDGVTTVINSIATFDSNYVAVYYPWVKVLDTATNKFIWVPPSVVLPGAYAFNDRVAYEWYAPAGLNRGGLTEVVETRTRLTHSER</sequence>
<evidence type="ECO:0000313" key="1">
    <source>
        <dbReference type="EMBL" id="KKL55637.1"/>
    </source>
</evidence>
<dbReference type="PANTHER" id="PTHR35861:SF1">
    <property type="entry name" value="PHAGE TAIL SHEATH PROTEIN"/>
    <property type="match status" value="1"/>
</dbReference>
<feature type="non-terminal residue" evidence="1">
    <location>
        <position position="599"/>
    </location>
</feature>
<comment type="caution">
    <text evidence="1">The sequence shown here is derived from an EMBL/GenBank/DDBJ whole genome shotgun (WGS) entry which is preliminary data.</text>
</comment>